<dbReference type="SUPFAM" id="SSF52777">
    <property type="entry name" value="CoA-dependent acyltransferases"/>
    <property type="match status" value="2"/>
</dbReference>
<dbReference type="SUPFAM" id="SSF47336">
    <property type="entry name" value="ACP-like"/>
    <property type="match status" value="1"/>
</dbReference>
<evidence type="ECO:0000256" key="3">
    <source>
        <dbReference type="ARBA" id="ARBA00022603"/>
    </source>
</evidence>
<organism evidence="11 12">
    <name type="scientific">Hyaloscypha bicolor E</name>
    <dbReference type="NCBI Taxonomy" id="1095630"/>
    <lineage>
        <taxon>Eukaryota</taxon>
        <taxon>Fungi</taxon>
        <taxon>Dikarya</taxon>
        <taxon>Ascomycota</taxon>
        <taxon>Pezizomycotina</taxon>
        <taxon>Leotiomycetes</taxon>
        <taxon>Helotiales</taxon>
        <taxon>Hyaloscyphaceae</taxon>
        <taxon>Hyaloscypha</taxon>
        <taxon>Hyaloscypha bicolor</taxon>
    </lineage>
</organism>
<dbReference type="Gene3D" id="3.40.366.10">
    <property type="entry name" value="Malonyl-Coenzyme A Acyl Carrier Protein, domain 2"/>
    <property type="match status" value="1"/>
</dbReference>
<dbReference type="OrthoDB" id="329835at2759"/>
<evidence type="ECO:0000259" key="8">
    <source>
        <dbReference type="PROSITE" id="PS50075"/>
    </source>
</evidence>
<reference evidence="11 12" key="1">
    <citation type="submission" date="2016-04" db="EMBL/GenBank/DDBJ databases">
        <title>A degradative enzymes factory behind the ericoid mycorrhizal symbiosis.</title>
        <authorList>
            <consortium name="DOE Joint Genome Institute"/>
            <person name="Martino E."/>
            <person name="Morin E."/>
            <person name="Grelet G."/>
            <person name="Kuo A."/>
            <person name="Kohler A."/>
            <person name="Daghino S."/>
            <person name="Barry K."/>
            <person name="Choi C."/>
            <person name="Cichocki N."/>
            <person name="Clum A."/>
            <person name="Copeland A."/>
            <person name="Hainaut M."/>
            <person name="Haridas S."/>
            <person name="Labutti K."/>
            <person name="Lindquist E."/>
            <person name="Lipzen A."/>
            <person name="Khouja H.-R."/>
            <person name="Murat C."/>
            <person name="Ohm R."/>
            <person name="Olson A."/>
            <person name="Spatafora J."/>
            <person name="Veneault-Fourrey C."/>
            <person name="Henrissat B."/>
            <person name="Grigoriev I."/>
            <person name="Martin F."/>
            <person name="Perotto S."/>
        </authorList>
    </citation>
    <scope>NUCLEOTIDE SEQUENCE [LARGE SCALE GENOMIC DNA]</scope>
    <source>
        <strain evidence="11 12">E</strain>
    </source>
</reference>
<dbReference type="Gene3D" id="3.40.50.720">
    <property type="entry name" value="NAD(P)-binding Rossmann-like Domain"/>
    <property type="match status" value="2"/>
</dbReference>
<feature type="region of interest" description="C-terminal hotdog fold" evidence="6">
    <location>
        <begin position="1105"/>
        <end position="1260"/>
    </location>
</feature>
<dbReference type="SUPFAM" id="SSF52151">
    <property type="entry name" value="FabD/lysophospholipase-like"/>
    <property type="match status" value="1"/>
</dbReference>
<keyword evidence="2" id="KW-0597">Phosphoprotein</keyword>
<evidence type="ECO:0000313" key="11">
    <source>
        <dbReference type="EMBL" id="PMD53425.1"/>
    </source>
</evidence>
<evidence type="ECO:0000259" key="10">
    <source>
        <dbReference type="PROSITE" id="PS52019"/>
    </source>
</evidence>
<dbReference type="SUPFAM" id="SSF51735">
    <property type="entry name" value="NAD(P)-binding Rossmann-fold domains"/>
    <property type="match status" value="2"/>
</dbReference>
<dbReference type="InterPro" id="IPR014030">
    <property type="entry name" value="Ketoacyl_synth_N"/>
</dbReference>
<feature type="active site" description="Proton acceptor; for dehydratase activity" evidence="6">
    <location>
        <position position="981"/>
    </location>
</feature>
<dbReference type="GO" id="GO:0031177">
    <property type="term" value="F:phosphopantetheine binding"/>
    <property type="evidence" value="ECO:0007669"/>
    <property type="project" value="InterPro"/>
</dbReference>
<keyword evidence="12" id="KW-1185">Reference proteome</keyword>
<dbReference type="InterPro" id="IPR049900">
    <property type="entry name" value="PKS_mFAS_DH"/>
</dbReference>
<dbReference type="Gene3D" id="3.40.47.10">
    <property type="match status" value="1"/>
</dbReference>
<dbReference type="PROSITE" id="PS50075">
    <property type="entry name" value="CARRIER"/>
    <property type="match status" value="1"/>
</dbReference>
<dbReference type="PANTHER" id="PTHR43775">
    <property type="entry name" value="FATTY ACID SYNTHASE"/>
    <property type="match status" value="1"/>
</dbReference>
<dbReference type="SMART" id="SM00827">
    <property type="entry name" value="PKS_AT"/>
    <property type="match status" value="1"/>
</dbReference>
<evidence type="ECO:0000256" key="5">
    <source>
        <dbReference type="ARBA" id="ARBA00023268"/>
    </source>
</evidence>
<dbReference type="SMART" id="SM00822">
    <property type="entry name" value="PKS_KR"/>
    <property type="match status" value="1"/>
</dbReference>
<gene>
    <name evidence="11" type="ORF">K444DRAFT_571737</name>
</gene>
<feature type="compositionally biased region" description="Low complexity" evidence="7">
    <location>
        <begin position="2530"/>
        <end position="2544"/>
    </location>
</feature>
<dbReference type="InterPro" id="IPR020841">
    <property type="entry name" value="PKS_Beta-ketoAc_synthase_dom"/>
</dbReference>
<dbReference type="InterPro" id="IPR001227">
    <property type="entry name" value="Ac_transferase_dom_sf"/>
</dbReference>
<dbReference type="Pfam" id="PF00668">
    <property type="entry name" value="Condensation"/>
    <property type="match status" value="1"/>
</dbReference>
<dbReference type="CDD" id="cd19532">
    <property type="entry name" value="C_PKS-NRPS"/>
    <property type="match status" value="1"/>
</dbReference>
<dbReference type="InterPro" id="IPR036736">
    <property type="entry name" value="ACP-like_sf"/>
</dbReference>
<dbReference type="PROSITE" id="PS00606">
    <property type="entry name" value="KS3_1"/>
    <property type="match status" value="1"/>
</dbReference>
<dbReference type="PROSITE" id="PS52004">
    <property type="entry name" value="KS3_2"/>
    <property type="match status" value="1"/>
</dbReference>
<evidence type="ECO:0000313" key="12">
    <source>
        <dbReference type="Proteomes" id="UP000235371"/>
    </source>
</evidence>
<dbReference type="InterPro" id="IPR020807">
    <property type="entry name" value="PKS_DH"/>
</dbReference>
<evidence type="ECO:0000256" key="1">
    <source>
        <dbReference type="ARBA" id="ARBA00022450"/>
    </source>
</evidence>
<dbReference type="GO" id="GO:0008168">
    <property type="term" value="F:methyltransferase activity"/>
    <property type="evidence" value="ECO:0007669"/>
    <property type="project" value="UniProtKB-KW"/>
</dbReference>
<dbReference type="Gene3D" id="3.10.129.110">
    <property type="entry name" value="Polyketide synthase dehydratase"/>
    <property type="match status" value="1"/>
</dbReference>
<dbReference type="InterPro" id="IPR009081">
    <property type="entry name" value="PP-bd_ACP"/>
</dbReference>
<dbReference type="SUPFAM" id="SSF55048">
    <property type="entry name" value="Probable ACP-binding domain of malonyl-CoA ACP transacylase"/>
    <property type="match status" value="1"/>
</dbReference>
<dbReference type="SMART" id="SM00826">
    <property type="entry name" value="PKS_DH"/>
    <property type="match status" value="1"/>
</dbReference>
<dbReference type="InterPro" id="IPR032821">
    <property type="entry name" value="PKS_assoc"/>
</dbReference>
<feature type="domain" description="Carrier" evidence="8">
    <location>
        <begin position="2438"/>
        <end position="2513"/>
    </location>
</feature>
<keyword evidence="5" id="KW-0511">Multifunctional enzyme</keyword>
<feature type="domain" description="Ketosynthase family 3 (KS3)" evidence="9">
    <location>
        <begin position="8"/>
        <end position="447"/>
    </location>
</feature>
<evidence type="ECO:0000256" key="4">
    <source>
        <dbReference type="ARBA" id="ARBA00022679"/>
    </source>
</evidence>
<name>A0A2J6SRL0_9HELO</name>
<dbReference type="Gene3D" id="3.30.559.30">
    <property type="entry name" value="Nonribosomal peptide synthetase, condensation domain"/>
    <property type="match status" value="1"/>
</dbReference>
<dbReference type="InterPro" id="IPR049552">
    <property type="entry name" value="PKS_DH_N"/>
</dbReference>
<dbReference type="Pfam" id="PF00550">
    <property type="entry name" value="PP-binding"/>
    <property type="match status" value="1"/>
</dbReference>
<dbReference type="Pfam" id="PF21089">
    <property type="entry name" value="PKS_DH_N"/>
    <property type="match status" value="1"/>
</dbReference>
<keyword evidence="3" id="KW-0489">Methyltransferase</keyword>
<dbReference type="InterPro" id="IPR016039">
    <property type="entry name" value="Thiolase-like"/>
</dbReference>
<dbReference type="Gene3D" id="3.30.559.10">
    <property type="entry name" value="Chloramphenicol acetyltransferase-like domain"/>
    <property type="match status" value="1"/>
</dbReference>
<dbReference type="InterPro" id="IPR016036">
    <property type="entry name" value="Malonyl_transacylase_ACP-bd"/>
</dbReference>
<dbReference type="PROSITE" id="PS52019">
    <property type="entry name" value="PKS_MFAS_DH"/>
    <property type="match status" value="1"/>
</dbReference>
<dbReference type="Pfam" id="PF00698">
    <property type="entry name" value="Acyl_transf_1"/>
    <property type="match status" value="1"/>
</dbReference>
<feature type="domain" description="PKS/mFAS DH" evidence="10">
    <location>
        <begin position="951"/>
        <end position="1260"/>
    </location>
</feature>
<dbReference type="InterPro" id="IPR036291">
    <property type="entry name" value="NAD(P)-bd_dom_sf"/>
</dbReference>
<dbReference type="InterPro" id="IPR057326">
    <property type="entry name" value="KR_dom"/>
</dbReference>
<evidence type="ECO:0000256" key="6">
    <source>
        <dbReference type="PROSITE-ProRule" id="PRU01363"/>
    </source>
</evidence>
<protein>
    <submittedName>
        <fullName evidence="11">Polyketide synthase</fullName>
    </submittedName>
</protein>
<dbReference type="GO" id="GO:0004312">
    <property type="term" value="F:fatty acid synthase activity"/>
    <property type="evidence" value="ECO:0007669"/>
    <property type="project" value="TreeGrafter"/>
</dbReference>
<dbReference type="PANTHER" id="PTHR43775:SF20">
    <property type="entry name" value="HYBRID PKS-NRPS SYNTHETASE APDA"/>
    <property type="match status" value="1"/>
</dbReference>
<dbReference type="InterPro" id="IPR014043">
    <property type="entry name" value="Acyl_transferase_dom"/>
</dbReference>
<dbReference type="CDD" id="cd00833">
    <property type="entry name" value="PKS"/>
    <property type="match status" value="1"/>
</dbReference>
<dbReference type="GeneID" id="36585403"/>
<dbReference type="Gene3D" id="3.40.50.150">
    <property type="entry name" value="Vaccinia Virus protein VP39"/>
    <property type="match status" value="1"/>
</dbReference>
<dbReference type="Pfam" id="PF16197">
    <property type="entry name" value="KAsynt_C_assoc"/>
    <property type="match status" value="1"/>
</dbReference>
<dbReference type="InterPro" id="IPR016035">
    <property type="entry name" value="Acyl_Trfase/lysoPLipase"/>
</dbReference>
<dbReference type="GO" id="GO:0004315">
    <property type="term" value="F:3-oxoacyl-[acyl-carrier-protein] synthase activity"/>
    <property type="evidence" value="ECO:0007669"/>
    <property type="project" value="InterPro"/>
</dbReference>
<feature type="region of interest" description="N-terminal hotdog fold" evidence="6">
    <location>
        <begin position="951"/>
        <end position="1085"/>
    </location>
</feature>
<evidence type="ECO:0000256" key="2">
    <source>
        <dbReference type="ARBA" id="ARBA00022553"/>
    </source>
</evidence>
<dbReference type="SUPFAM" id="SSF53901">
    <property type="entry name" value="Thiolase-like"/>
    <property type="match status" value="1"/>
</dbReference>
<dbReference type="InParanoid" id="A0A2J6SRL0"/>
<dbReference type="SMART" id="SM00823">
    <property type="entry name" value="PKS_PP"/>
    <property type="match status" value="1"/>
</dbReference>
<dbReference type="InterPro" id="IPR001242">
    <property type="entry name" value="Condensation_dom"/>
</dbReference>
<dbReference type="InterPro" id="IPR023213">
    <property type="entry name" value="CAT-like_dom_sf"/>
</dbReference>
<feature type="compositionally biased region" description="Acidic residues" evidence="7">
    <location>
        <begin position="2556"/>
        <end position="2566"/>
    </location>
</feature>
<dbReference type="InterPro" id="IPR029063">
    <property type="entry name" value="SAM-dependent_MTases_sf"/>
</dbReference>
<dbReference type="RefSeq" id="XP_024730329.1">
    <property type="nucleotide sequence ID" value="XM_024877326.1"/>
</dbReference>
<sequence>MAQRNYPNEPVVIVGSGCRFPGVANTPSKLWDLLKEPHDVQSKIPKERFDVNTFYHPDGTHHGRTNAPYAYFLKEDLHAFDAPFFNIQAGEAESMDPQQRLLLETVYEAVSNAGMRIQDLQGSSTAVYVGMMTHDYETISTRDLESIPTYSATGVAVSIASNRISYFFDWHGPSMTIDTACSSSLAAVHLAVQQLRSGQSNMAVAAGANLILGPMTFVLESKLNMLSPTGRSRMWDADADGYARGEGVCSVVLKTLSQALKDGDKIECVVRETGINQDGRTTGITMPDHNAQEALIRATYARAGLDITNPEERCQFFEAHGTGTPAGDPQEANAIASAFFGHKEGSDGKNAGHDPLFVGSIKTVVGHTEGTAGIAGLLKASLAVQHGVVPPNLLFNKLSPRVAPFYKHLEITTEAIPWPTVAPGQPRRVSVNSFGFGGTNAHAIVEEYLDPSQSTTSTETTAETDTSCLPIVLSAKSQKSMKSTLESMIQFIDTQQVNLQDLACTLLKERSILPFRRAVAGHKKETLRLALEAAVEDGNVLTDFTTDIKGKPRVLGVFTGQGAQWPGMLKELLVGMPFAATIIEELDEALRTLPEKYRPSWTLHDQLLLEGEASNVRHASFSQPLCCAVQIVLIRLLSAAGIQFSAIVGHSSGEIACAFAAGFISAAQAIRTAYLRGIVSAEYATSPSGQGGAMLAAGMSYDDAKELCELEAFEGRVCVAASNSPDSVTISGDMDVIQHVQGVLEDESTFARLLKVDKAYHSHHMLPCAAPYVQMLIECGCAVADAKPAPSSVVWYSSVHESNKKMAPEDVTALYWKDNLVSPVLFSQAIQKTAVTCRGLQVGVEVGCHPALKGPCLATVKHALNRTEFPYTGCLERGSNDMDAFARALGFLWERFGIPSVDAAGFVKQVSSQRPFQSLAKMLPSYPWDHSRSYWTESRSTRQHLRGQHPHLLLGKLSSTASTFQWTNFVRPRDLEWLDGHALQGQTVFPAAGYIIMAMEAAMRVADDHGIKVQLLEILDMSIDKAVVFEDGNSLVELQLSANVIGEPGEDSIIILKFFIDSCLAKESELSTSAKGEIIITVADKSSSPGNKLVLPPPEAEHPQMNRVNIKSFYKELDLMGYDYSKDFRHLQTMRRADAKATGTFTFLKLKDTVRNQLLLLHPAPLDIAFQTVIGAYSSPGDRRLRSLYVPTHIDKFALVPSLCLSAAESGADELAFNTTNTYDKGDFLSGDIAAFDSEKRTLFQVENIVFKPFSPPTASTDHRIFAKWFWNPLTPDKLLDNPAHWATEQDRKTIPIIERIVYFYIKSFLGKVTDSVYENAASHIKRQIDWFKHIQTEAQGGRDMWYHASWENDSYAGIQKMYESNLYHPHVRLVQRVGENLLSIAREGQSPFDLMDHDGLLTEFYTNKLSFGPALYYAQDLVAQIAHRFQSMDILEIGAGTGGATKHILSTPQLGFNSYTYTDISTSFFEQAREKFAEFDMEGRMQFEPLDIRRSPAEQGFKEHSYDLIIASNVLHATPKLEETMANARSLLKPGGHMVILEITHREHSRLGFIFGLFPDWWAGVEDGRALEPFVSFDQWNTILKRVGFSGIESRTLDRDANLFPTSVFSTYATDSKIEGLYNPLCAPLKTSYPPLVLVGGESPETQRIMKELTATLPHRSIQSVARLDELASADLLPKSTFVVLSEVDEEIFAHLEEDRFEAVKSLLFLAGNMLWLTESAWIDHPHQASTIGMLRSIRREHPDRGLSIIDVDSAKNLDTKFLVEQLLRLEDSDDDFVASSTWTDEPEVYWCKGRAWIPRLKHDIVRNNRMNSSRRPIFGYFDPAKTPIALKQTKPSLYYLEAAETFPPFGDTHKVENTTIRVRYALAQAIRVGNLGYFYLVQGRTLGGASVIGLAEQNASIVQVPRRYVFTMPSNMADKDHSDFLSSVAATLIGETILHRTEDFDTMASVLVFEPPSFCIGTFLEEAKRRDVQVYFATTSASLKSSSPSSARWVSLHGKETDGRLKQLLPTNVTAFFDMSVNQTAVGVGHRLANVLSPSCFKYGCDYVVRDTSSSSKGSQQEARIVEQSVAAAAGRTIGKDAVEILPADQLFSSINGRLGLPTLIDWKTEKRLSARIRPVDSAKLFVDDKTYLLVGLTGDLGRSLARWMILHGAKYVVLTSRNPRVDPRWIAHVEALGGKITVLPMDVANEESVDAGLAKLKDFMLPPTAGIAFGPLVLQDIMLKNMDLQSMNMVLEPKVRGAQILHERFSDPASSNSLDFFVMFSSIVAVMGNPGQANYSAANAYLQALAQQRLTNGLAGSTIDIGAVYGVGFVTRAELEEDFNAIRFMFDSVEEHELHTLFAEAVVSGRQVLTKYQNGEQHEKTVIEMADVELTTGIPALDPALKDRITFFNDTRVGNFKIPEQRGDIGETGAGAKGSVKEQLQQATTLGQVRQIVIDNLSEKLRVALQIPDGESVHPAIPLIDQGVDSLGAVTVGSWFSKQLLLDLPLLKVLGGASVADLADDAAGRLPPSAIPLVSQGEEAAESSENTTSSTSPNDTPVETTLTSPVESVTDEDENDDEPIAVRHEKMSLVQEYSWKVQQEVEDPTIFNNTIGMFMKGGIDLEQFARALKAVMRRHEIFQTAFTLKGGDNDKIPEQTVLKRSNNKVQILQVADRAAAEEGYQKLHETKYDIAVGDTLRLVDFYWGKDEHLLVVAYHRLVGDGSTTENVFVEAAQLYSDVALRQPTTQFADLAAQQRKDLQDGRLEEDILFWESMHSKLSISAPLPLMRPLMSEDAPSQEQKSALRTWQQYEAIGRLDPMVAFRIKERSRKHKATPMQFYLAAYHVLLSRMTGSKDITIGIADTNRSTMDEVSAMGFFANLLPLRFGEFTASNTFGEHLVSTKDNVREAMKHARVPLGVILDRLGFGLPTKTTSAPLFQAVFDYRQGQAESGTVGGAVITEVIASREHTPYDVVLEMSDDPTKDPLITVKLQSSKYSSQHPQAFLNNYISLLSMFSMNPALKLA</sequence>
<feature type="compositionally biased region" description="Polar residues" evidence="7">
    <location>
        <begin position="2545"/>
        <end position="2554"/>
    </location>
</feature>
<accession>A0A2J6SRL0</accession>
<feature type="active site" description="Proton donor; for dehydratase activity" evidence="6">
    <location>
        <position position="1167"/>
    </location>
</feature>
<proteinExistence type="predicted"/>
<dbReference type="GO" id="GO:0032259">
    <property type="term" value="P:methylation"/>
    <property type="evidence" value="ECO:0007669"/>
    <property type="project" value="UniProtKB-KW"/>
</dbReference>
<dbReference type="Pfam" id="PF00109">
    <property type="entry name" value="ketoacyl-synt"/>
    <property type="match status" value="1"/>
</dbReference>
<feature type="region of interest" description="Disordered" evidence="7">
    <location>
        <begin position="2522"/>
        <end position="2566"/>
    </location>
</feature>
<dbReference type="SUPFAM" id="SSF53335">
    <property type="entry name" value="S-adenosyl-L-methionine-dependent methyltransferases"/>
    <property type="match status" value="1"/>
</dbReference>
<dbReference type="Proteomes" id="UP000235371">
    <property type="component" value="Unassembled WGS sequence"/>
</dbReference>
<dbReference type="InterPro" id="IPR013968">
    <property type="entry name" value="PKS_KR"/>
</dbReference>
<dbReference type="SMART" id="SM00825">
    <property type="entry name" value="PKS_KS"/>
    <property type="match status" value="1"/>
</dbReference>
<dbReference type="InterPro" id="IPR018201">
    <property type="entry name" value="Ketoacyl_synth_AS"/>
</dbReference>
<dbReference type="GO" id="GO:0006633">
    <property type="term" value="P:fatty acid biosynthetic process"/>
    <property type="evidence" value="ECO:0007669"/>
    <property type="project" value="InterPro"/>
</dbReference>
<dbReference type="EMBL" id="KZ613883">
    <property type="protein sequence ID" value="PMD53425.1"/>
    <property type="molecule type" value="Genomic_DNA"/>
</dbReference>
<dbReference type="InterPro" id="IPR049551">
    <property type="entry name" value="PKS_DH_C"/>
</dbReference>
<dbReference type="InterPro" id="IPR042104">
    <property type="entry name" value="PKS_dehydratase_sf"/>
</dbReference>
<dbReference type="InterPro" id="IPR013217">
    <property type="entry name" value="Methyltransf_12"/>
</dbReference>
<evidence type="ECO:0000256" key="7">
    <source>
        <dbReference type="SAM" id="MobiDB-lite"/>
    </source>
</evidence>
<dbReference type="InterPro" id="IPR050091">
    <property type="entry name" value="PKS_NRPS_Biosynth_Enz"/>
</dbReference>
<evidence type="ECO:0000259" key="9">
    <source>
        <dbReference type="PROSITE" id="PS52004"/>
    </source>
</evidence>
<dbReference type="FunFam" id="3.40.47.10:FF:000019">
    <property type="entry name" value="Polyketide synthase type I"/>
    <property type="match status" value="1"/>
</dbReference>
<dbReference type="InterPro" id="IPR020806">
    <property type="entry name" value="PKS_PP-bd"/>
</dbReference>
<dbReference type="Pfam" id="PF08242">
    <property type="entry name" value="Methyltransf_12"/>
    <property type="match status" value="1"/>
</dbReference>
<dbReference type="CDD" id="cd02440">
    <property type="entry name" value="AdoMet_MTases"/>
    <property type="match status" value="1"/>
</dbReference>
<dbReference type="Pfam" id="PF02801">
    <property type="entry name" value="Ketoacyl-synt_C"/>
    <property type="match status" value="1"/>
</dbReference>
<dbReference type="InterPro" id="IPR014031">
    <property type="entry name" value="Ketoacyl_synth_C"/>
</dbReference>
<dbReference type="Pfam" id="PF14765">
    <property type="entry name" value="PS-DH"/>
    <property type="match status" value="1"/>
</dbReference>
<dbReference type="GO" id="GO:0009403">
    <property type="term" value="P:toxin biosynthetic process"/>
    <property type="evidence" value="ECO:0007669"/>
    <property type="project" value="UniProtKB-ARBA"/>
</dbReference>
<dbReference type="Pfam" id="PF08659">
    <property type="entry name" value="KR"/>
    <property type="match status" value="1"/>
</dbReference>
<dbReference type="STRING" id="1095630.A0A2J6SRL0"/>
<keyword evidence="4" id="KW-0808">Transferase</keyword>
<keyword evidence="1" id="KW-0596">Phosphopantetheine</keyword>